<accession>A0ABQ9FK56</accession>
<evidence type="ECO:0000256" key="8">
    <source>
        <dbReference type="ARBA" id="ARBA00023136"/>
    </source>
</evidence>
<keyword evidence="8 13" id="KW-0472">Membrane</keyword>
<evidence type="ECO:0000313" key="14">
    <source>
        <dbReference type="EMBL" id="KAJ8317676.1"/>
    </source>
</evidence>
<keyword evidence="3 11" id="KW-0894">Sodium channel</keyword>
<comment type="similarity">
    <text evidence="11">Belongs to the amiloride-sensitive sodium channel (TC 1.A.6) family.</text>
</comment>
<organism evidence="14 15">
    <name type="scientific">Tegillarca granosa</name>
    <name type="common">Malaysian cockle</name>
    <name type="synonym">Anadara granosa</name>
    <dbReference type="NCBI Taxonomy" id="220873"/>
    <lineage>
        <taxon>Eukaryota</taxon>
        <taxon>Metazoa</taxon>
        <taxon>Spiralia</taxon>
        <taxon>Lophotrochozoa</taxon>
        <taxon>Mollusca</taxon>
        <taxon>Bivalvia</taxon>
        <taxon>Autobranchia</taxon>
        <taxon>Pteriomorphia</taxon>
        <taxon>Arcoida</taxon>
        <taxon>Arcoidea</taxon>
        <taxon>Arcidae</taxon>
        <taxon>Tegillarca</taxon>
    </lineage>
</organism>
<keyword evidence="4 11" id="KW-0812">Transmembrane</keyword>
<dbReference type="Pfam" id="PF00858">
    <property type="entry name" value="ASC"/>
    <property type="match status" value="2"/>
</dbReference>
<evidence type="ECO:0000256" key="10">
    <source>
        <dbReference type="ARBA" id="ARBA00023303"/>
    </source>
</evidence>
<keyword evidence="9 11" id="KW-0739">Sodium transport</keyword>
<keyword evidence="7 11" id="KW-0406">Ion transport</keyword>
<dbReference type="Gene3D" id="1.10.287.820">
    <property type="entry name" value="Acid-sensing ion channel domain"/>
    <property type="match status" value="1"/>
</dbReference>
<keyword evidence="5 13" id="KW-1133">Transmembrane helix</keyword>
<evidence type="ECO:0000256" key="11">
    <source>
        <dbReference type="RuleBase" id="RU000679"/>
    </source>
</evidence>
<evidence type="ECO:0000256" key="5">
    <source>
        <dbReference type="ARBA" id="ARBA00022989"/>
    </source>
</evidence>
<evidence type="ECO:0000256" key="9">
    <source>
        <dbReference type="ARBA" id="ARBA00023201"/>
    </source>
</evidence>
<comment type="caution">
    <text evidence="14">The sequence shown here is derived from an EMBL/GenBank/DDBJ whole genome shotgun (WGS) entry which is preliminary data.</text>
</comment>
<proteinExistence type="inferred from homology"/>
<sequence>MSVLQTYEETTTLKEMAENEVLVSSTSSKTDKKKRERLISRSSTSSFDSQNSFSIFTDRDGSSSAREGTSGSGRLSLDSQLHVNKKQTRLFDRKEESDSPSPTLSQTNFPYNTSYWTDDHLNSLGISVKLSSVLTPDNIINTGWKSLGKYTCITDIFQTNLETLRSELTSVDFLPGLQWVVDSMEISDAFFTHRTIWSLALASMVCVLTVTLIQFKDAYFSYPTITDMTVDVAKELPFPAVTVCNLSPYINFSDPNYFHLQEDGVDGFLQNHSFAMSDMFVVCAFKGMMVNCFDYFRSKVTSWGICYTFNDPGLAEPIKTRHTGSTTSLTMYLKIDQANYVFGENMAAGMKKISQTQRMLRKRRRLHDKAKQTDKQEHWAIFRKYQNKCNNYVRTAKSRFHEKISTKLDSDNLQTKDWWKTIKLLTGATSKSHTIPPLIENDRIYDENKDRIVLHNPDEEPNVRDDGFLASPGFATYAAVRMVKNTHSKHLVILTVYIQRDLLYENPLKNHGNYSLFACMKECKLTYILNKCKCRMYFDEVDKRICSWKEYMYCYKPTRDKFEIDIAGQSNCSCPLPCEDTEYQTQISSTYFPSDINSVLLSQLGFMDLRKDYLEVRVFYDSLRYTTVQQVPKYTSSDIVANLGGQLGIFIGASFLTLTEIAEFIICFLYALIKAKFARYFIRPNVDFNFEDTSTAAIYN</sequence>
<gene>
    <name evidence="14" type="ORF">KUTeg_005580</name>
</gene>
<evidence type="ECO:0000313" key="15">
    <source>
        <dbReference type="Proteomes" id="UP001217089"/>
    </source>
</evidence>
<feature type="region of interest" description="Disordered" evidence="12">
    <location>
        <begin position="20"/>
        <end position="78"/>
    </location>
</feature>
<feature type="transmembrane region" description="Helical" evidence="13">
    <location>
        <begin position="647"/>
        <end position="673"/>
    </location>
</feature>
<keyword evidence="15" id="KW-1185">Reference proteome</keyword>
<name>A0ABQ9FK56_TEGGR</name>
<feature type="compositionally biased region" description="Polar residues" evidence="12">
    <location>
        <begin position="62"/>
        <end position="78"/>
    </location>
</feature>
<dbReference type="Proteomes" id="UP001217089">
    <property type="component" value="Unassembled WGS sequence"/>
</dbReference>
<keyword evidence="2 11" id="KW-0813">Transport</keyword>
<keyword evidence="6" id="KW-0915">Sodium</keyword>
<evidence type="ECO:0000256" key="1">
    <source>
        <dbReference type="ARBA" id="ARBA00004141"/>
    </source>
</evidence>
<evidence type="ECO:0000256" key="3">
    <source>
        <dbReference type="ARBA" id="ARBA00022461"/>
    </source>
</evidence>
<dbReference type="EMBL" id="JARBDR010000246">
    <property type="protein sequence ID" value="KAJ8317676.1"/>
    <property type="molecule type" value="Genomic_DNA"/>
</dbReference>
<dbReference type="PANTHER" id="PTHR11690">
    <property type="entry name" value="AMILORIDE-SENSITIVE SODIUM CHANNEL-RELATED"/>
    <property type="match status" value="1"/>
</dbReference>
<protein>
    <submittedName>
        <fullName evidence="14">Uncharacterized protein</fullName>
    </submittedName>
</protein>
<evidence type="ECO:0000256" key="2">
    <source>
        <dbReference type="ARBA" id="ARBA00022448"/>
    </source>
</evidence>
<feature type="compositionally biased region" description="Low complexity" evidence="12">
    <location>
        <begin position="40"/>
        <end position="56"/>
    </location>
</feature>
<keyword evidence="10 11" id="KW-0407">Ion channel</keyword>
<evidence type="ECO:0000256" key="13">
    <source>
        <dbReference type="SAM" id="Phobius"/>
    </source>
</evidence>
<comment type="subcellular location">
    <subcellularLocation>
        <location evidence="1">Membrane</location>
        <topology evidence="1">Multi-pass membrane protein</topology>
    </subcellularLocation>
</comment>
<dbReference type="InterPro" id="IPR001873">
    <property type="entry name" value="ENaC"/>
</dbReference>
<evidence type="ECO:0000256" key="12">
    <source>
        <dbReference type="SAM" id="MobiDB-lite"/>
    </source>
</evidence>
<dbReference type="Gene3D" id="2.60.470.10">
    <property type="entry name" value="Acid-sensing ion channels like domains"/>
    <property type="match status" value="1"/>
</dbReference>
<evidence type="ECO:0000256" key="6">
    <source>
        <dbReference type="ARBA" id="ARBA00023053"/>
    </source>
</evidence>
<dbReference type="PANTHER" id="PTHR11690:SF222">
    <property type="entry name" value="AMILORIDE-SENSITIVE SODIUM CHANNEL SUBUNIT GAMMA"/>
    <property type="match status" value="1"/>
</dbReference>
<dbReference type="PRINTS" id="PR01078">
    <property type="entry name" value="AMINACHANNEL"/>
</dbReference>
<evidence type="ECO:0000256" key="7">
    <source>
        <dbReference type="ARBA" id="ARBA00023065"/>
    </source>
</evidence>
<reference evidence="14 15" key="1">
    <citation type="submission" date="2022-12" db="EMBL/GenBank/DDBJ databases">
        <title>Chromosome-level genome of Tegillarca granosa.</title>
        <authorList>
            <person name="Kim J."/>
        </authorList>
    </citation>
    <scope>NUCLEOTIDE SEQUENCE [LARGE SCALE GENOMIC DNA]</scope>
    <source>
        <strain evidence="14">Teg-2019</strain>
        <tissue evidence="14">Adductor muscle</tissue>
    </source>
</reference>
<evidence type="ECO:0000256" key="4">
    <source>
        <dbReference type="ARBA" id="ARBA00022692"/>
    </source>
</evidence>
<feature type="non-terminal residue" evidence="14">
    <location>
        <position position="700"/>
    </location>
</feature>